<name>A0A1A9VSX8_GLOAU</name>
<reference evidence="1" key="1">
    <citation type="submission" date="2020-05" db="UniProtKB">
        <authorList>
            <consortium name="EnsemblMetazoa"/>
        </authorList>
    </citation>
    <scope>IDENTIFICATION</scope>
    <source>
        <strain evidence="1">TTRI</strain>
    </source>
</reference>
<organism evidence="1 2">
    <name type="scientific">Glossina austeni</name>
    <name type="common">Savannah tsetse fly</name>
    <dbReference type="NCBI Taxonomy" id="7395"/>
    <lineage>
        <taxon>Eukaryota</taxon>
        <taxon>Metazoa</taxon>
        <taxon>Ecdysozoa</taxon>
        <taxon>Arthropoda</taxon>
        <taxon>Hexapoda</taxon>
        <taxon>Insecta</taxon>
        <taxon>Pterygota</taxon>
        <taxon>Neoptera</taxon>
        <taxon>Endopterygota</taxon>
        <taxon>Diptera</taxon>
        <taxon>Brachycera</taxon>
        <taxon>Muscomorpha</taxon>
        <taxon>Hippoboscoidea</taxon>
        <taxon>Glossinidae</taxon>
        <taxon>Glossina</taxon>
    </lineage>
</organism>
<accession>A0A1A9VSX8</accession>
<evidence type="ECO:0000313" key="2">
    <source>
        <dbReference type="Proteomes" id="UP000078200"/>
    </source>
</evidence>
<evidence type="ECO:0000313" key="1">
    <source>
        <dbReference type="EnsemblMetazoa" id="GAUT046393-PA"/>
    </source>
</evidence>
<dbReference type="Proteomes" id="UP000078200">
    <property type="component" value="Unassembled WGS sequence"/>
</dbReference>
<proteinExistence type="predicted"/>
<dbReference type="VEuPathDB" id="VectorBase:GAUT046393"/>
<dbReference type="EnsemblMetazoa" id="GAUT046393-RA">
    <property type="protein sequence ID" value="GAUT046393-PA"/>
    <property type="gene ID" value="GAUT046393"/>
</dbReference>
<dbReference type="AlphaFoldDB" id="A0A1A9VSX8"/>
<sequence>MVTPSNNRKKRKKNKTTIAVTMHRQTQKHLLTNSDDSEECESIIAEWPKGLSDNKRASAVDDNSNLDRTGLPPFRFLIAVLEWQEQFRKNLFCVAYARRRNTSVTMACPGWGCSQHTALSIGF</sequence>
<protein>
    <submittedName>
        <fullName evidence="1">Uncharacterized protein</fullName>
    </submittedName>
</protein>
<keyword evidence="2" id="KW-1185">Reference proteome</keyword>